<organism evidence="1 2">
    <name type="scientific">Gonium pectorale</name>
    <name type="common">Green alga</name>
    <dbReference type="NCBI Taxonomy" id="33097"/>
    <lineage>
        <taxon>Eukaryota</taxon>
        <taxon>Viridiplantae</taxon>
        <taxon>Chlorophyta</taxon>
        <taxon>core chlorophytes</taxon>
        <taxon>Chlorophyceae</taxon>
        <taxon>CS clade</taxon>
        <taxon>Chlamydomonadales</taxon>
        <taxon>Volvocaceae</taxon>
        <taxon>Gonium</taxon>
    </lineage>
</organism>
<sequence>MCHFHRLLNVEGAARRQLARIKAADPKATVTMEDLRAKVPEPLARTLAAAADAVDGLRRRSHWHWVDLARLFGSLAAPAAAAPAAAAPAAAVQQAAANGKAAAGVAGASRRAVAVGGANISSVRGVVV</sequence>
<dbReference type="Proteomes" id="UP000075714">
    <property type="component" value="Unassembled WGS sequence"/>
</dbReference>
<dbReference type="OrthoDB" id="6755010at2759"/>
<gene>
    <name evidence="1" type="ORF">GPECTOR_1444g637</name>
</gene>
<dbReference type="STRING" id="33097.A0A150FTG9"/>
<protein>
    <submittedName>
        <fullName evidence="1">Uncharacterized protein</fullName>
    </submittedName>
</protein>
<dbReference type="EMBL" id="LSYV01001437">
    <property type="protein sequence ID" value="KXZ40899.1"/>
    <property type="molecule type" value="Genomic_DNA"/>
</dbReference>
<keyword evidence="2" id="KW-1185">Reference proteome</keyword>
<dbReference type="AlphaFoldDB" id="A0A150FTG9"/>
<comment type="caution">
    <text evidence="1">The sequence shown here is derived from an EMBL/GenBank/DDBJ whole genome shotgun (WGS) entry which is preliminary data.</text>
</comment>
<reference evidence="2" key="1">
    <citation type="journal article" date="2016" name="Nat. Commun.">
        <title>The Gonium pectorale genome demonstrates co-option of cell cycle regulation during the evolution of multicellularity.</title>
        <authorList>
            <person name="Hanschen E.R."/>
            <person name="Marriage T.N."/>
            <person name="Ferris P.J."/>
            <person name="Hamaji T."/>
            <person name="Toyoda A."/>
            <person name="Fujiyama A."/>
            <person name="Neme R."/>
            <person name="Noguchi H."/>
            <person name="Minakuchi Y."/>
            <person name="Suzuki M."/>
            <person name="Kawai-Toyooka H."/>
            <person name="Smith D.R."/>
            <person name="Sparks H."/>
            <person name="Anderson J."/>
            <person name="Bakaric R."/>
            <person name="Luria V."/>
            <person name="Karger A."/>
            <person name="Kirschner M.W."/>
            <person name="Durand P.M."/>
            <person name="Michod R.E."/>
            <person name="Nozaki H."/>
            <person name="Olson B.J."/>
        </authorList>
    </citation>
    <scope>NUCLEOTIDE SEQUENCE [LARGE SCALE GENOMIC DNA]</scope>
    <source>
        <strain evidence="2">NIES-2863</strain>
    </source>
</reference>
<accession>A0A150FTG9</accession>
<name>A0A150FTG9_GONPE</name>
<evidence type="ECO:0000313" key="1">
    <source>
        <dbReference type="EMBL" id="KXZ40899.1"/>
    </source>
</evidence>
<proteinExistence type="predicted"/>
<evidence type="ECO:0000313" key="2">
    <source>
        <dbReference type="Proteomes" id="UP000075714"/>
    </source>
</evidence>